<proteinExistence type="predicted"/>
<feature type="transmembrane region" description="Helical" evidence="1">
    <location>
        <begin position="12"/>
        <end position="37"/>
    </location>
</feature>
<feature type="transmembrane region" description="Helical" evidence="1">
    <location>
        <begin position="57"/>
        <end position="81"/>
    </location>
</feature>
<evidence type="ECO:0000256" key="1">
    <source>
        <dbReference type="SAM" id="Phobius"/>
    </source>
</evidence>
<name>A0ABX0ADJ8_9GAMM</name>
<keyword evidence="1" id="KW-0472">Membrane</keyword>
<accession>A0ABX0ADJ8</accession>
<evidence type="ECO:0008006" key="4">
    <source>
        <dbReference type="Google" id="ProtNLM"/>
    </source>
</evidence>
<evidence type="ECO:0000313" key="2">
    <source>
        <dbReference type="EMBL" id="NDK39501.1"/>
    </source>
</evidence>
<dbReference type="RefSeq" id="WP_162350074.1">
    <property type="nucleotide sequence ID" value="NZ_QOVG01000007.1"/>
</dbReference>
<reference evidence="2 3" key="1">
    <citation type="submission" date="2018-07" db="EMBL/GenBank/DDBJ databases">
        <title>Whole genome Sequencing of Pseudoxanthomonas gei KCTC 32298 (T).</title>
        <authorList>
            <person name="Kumar S."/>
            <person name="Bansal K."/>
            <person name="Kaur A."/>
            <person name="Patil P."/>
            <person name="Sharma S."/>
            <person name="Patil P.B."/>
        </authorList>
    </citation>
    <scope>NUCLEOTIDE SEQUENCE [LARGE SCALE GENOMIC DNA]</scope>
    <source>
        <strain evidence="2 3">KCTC 32298</strain>
    </source>
</reference>
<feature type="transmembrane region" description="Helical" evidence="1">
    <location>
        <begin position="88"/>
        <end position="106"/>
    </location>
</feature>
<feature type="transmembrane region" description="Helical" evidence="1">
    <location>
        <begin position="118"/>
        <end position="138"/>
    </location>
</feature>
<organism evidence="2 3">
    <name type="scientific">Pseudoxanthomonas gei</name>
    <dbReference type="NCBI Taxonomy" id="1383030"/>
    <lineage>
        <taxon>Bacteria</taxon>
        <taxon>Pseudomonadati</taxon>
        <taxon>Pseudomonadota</taxon>
        <taxon>Gammaproteobacteria</taxon>
        <taxon>Lysobacterales</taxon>
        <taxon>Lysobacteraceae</taxon>
        <taxon>Pseudoxanthomonas</taxon>
    </lineage>
</organism>
<dbReference type="EMBL" id="QOVG01000007">
    <property type="protein sequence ID" value="NDK39501.1"/>
    <property type="molecule type" value="Genomic_DNA"/>
</dbReference>
<keyword evidence="3" id="KW-1185">Reference proteome</keyword>
<comment type="caution">
    <text evidence="2">The sequence shown here is derived from an EMBL/GenBank/DDBJ whole genome shotgun (WGS) entry which is preliminary data.</text>
</comment>
<dbReference type="Proteomes" id="UP001429354">
    <property type="component" value="Unassembled WGS sequence"/>
</dbReference>
<protein>
    <recommendedName>
        <fullName evidence="4">Sugar transporter</fullName>
    </recommendedName>
</protein>
<keyword evidence="1" id="KW-1133">Transmembrane helix</keyword>
<sequence length="146" mass="16062">MQTATKKAPWHLWVVGVIAVLFNAIGVFDFVMGRIQGPAYMASAGMTPEQIAYYQQLPAWMMFVWALGVFAAFAASVLLLLRRRAAAPVFAVSLAAFLVSLLHTYVLTDGGAVMGQQMAITSTVIAVLLFLFCLYAWWGSKRLILR</sequence>
<evidence type="ECO:0000313" key="3">
    <source>
        <dbReference type="Proteomes" id="UP001429354"/>
    </source>
</evidence>
<keyword evidence="1" id="KW-0812">Transmembrane</keyword>
<gene>
    <name evidence="2" type="ORF">DT603_11670</name>
</gene>